<proteinExistence type="predicted"/>
<dbReference type="SUPFAM" id="SSF53474">
    <property type="entry name" value="alpha/beta-Hydrolases"/>
    <property type="match status" value="1"/>
</dbReference>
<evidence type="ECO:0000259" key="1">
    <source>
        <dbReference type="Pfam" id="PF12146"/>
    </source>
</evidence>
<organism evidence="2">
    <name type="scientific">marine sediment metagenome</name>
    <dbReference type="NCBI Taxonomy" id="412755"/>
    <lineage>
        <taxon>unclassified sequences</taxon>
        <taxon>metagenomes</taxon>
        <taxon>ecological metagenomes</taxon>
    </lineage>
</organism>
<dbReference type="PANTHER" id="PTHR11614">
    <property type="entry name" value="PHOSPHOLIPASE-RELATED"/>
    <property type="match status" value="1"/>
</dbReference>
<feature type="non-terminal residue" evidence="2">
    <location>
        <position position="1"/>
    </location>
</feature>
<dbReference type="AlphaFoldDB" id="X0ZNH6"/>
<reference evidence="2" key="1">
    <citation type="journal article" date="2014" name="Front. Microbiol.">
        <title>High frequency of phylogenetically diverse reductive dehalogenase-homologous genes in deep subseafloor sedimentary metagenomes.</title>
        <authorList>
            <person name="Kawai M."/>
            <person name="Futagami T."/>
            <person name="Toyoda A."/>
            <person name="Takaki Y."/>
            <person name="Nishi S."/>
            <person name="Hori S."/>
            <person name="Arai W."/>
            <person name="Tsubouchi T."/>
            <person name="Morono Y."/>
            <person name="Uchiyama I."/>
            <person name="Ito T."/>
            <person name="Fujiyama A."/>
            <person name="Inagaki F."/>
            <person name="Takami H."/>
        </authorList>
    </citation>
    <scope>NUCLEOTIDE SEQUENCE</scope>
    <source>
        <strain evidence="2">Expedition CK06-06</strain>
    </source>
</reference>
<dbReference type="InterPro" id="IPR051044">
    <property type="entry name" value="MAG_DAG_Lipase"/>
</dbReference>
<dbReference type="Pfam" id="PF12146">
    <property type="entry name" value="Hydrolase_4"/>
    <property type="match status" value="1"/>
</dbReference>
<protein>
    <recommendedName>
        <fullName evidence="1">Serine aminopeptidase S33 domain-containing protein</fullName>
    </recommendedName>
</protein>
<name>X0ZNH6_9ZZZZ</name>
<dbReference type="InterPro" id="IPR029058">
    <property type="entry name" value="AB_hydrolase_fold"/>
</dbReference>
<evidence type="ECO:0000313" key="2">
    <source>
        <dbReference type="EMBL" id="GAG61928.1"/>
    </source>
</evidence>
<dbReference type="Gene3D" id="3.40.50.1820">
    <property type="entry name" value="alpha/beta hydrolase"/>
    <property type="match status" value="1"/>
</dbReference>
<dbReference type="InterPro" id="IPR022742">
    <property type="entry name" value="Hydrolase_4"/>
</dbReference>
<accession>X0ZNH6</accession>
<feature type="domain" description="Serine aminopeptidase S33" evidence="1">
    <location>
        <begin position="16"/>
        <end position="234"/>
    </location>
</feature>
<comment type="caution">
    <text evidence="2">The sequence shown here is derived from an EMBL/GenBank/DDBJ whole genome shotgun (WGS) entry which is preliminary data.</text>
</comment>
<gene>
    <name evidence="2" type="ORF">S01H4_07468</name>
</gene>
<sequence>DGKELFLRVWEPENPSKIAILILHGITAYSGPYEMLGVPLSKIGYTVYGLDLRGHGLSGGIRGDYPSNERFVKDLGESILFLKEKHPTLILLGHSLGVLTALIASNFYLKDISGLILISAAREAKTGVYNKMSISTKLKILLSSIIKPSKPIISYYRDGMTGVNDPLYNFKYTLRFMKIFNVKKLKIPDKFEIPIAIAIGEHDEIFSVESARSFFDEIPSENKRFIVLPGAKHAEFPEGSWSELINWLSSTFKL</sequence>
<dbReference type="EMBL" id="BART01002445">
    <property type="protein sequence ID" value="GAG61928.1"/>
    <property type="molecule type" value="Genomic_DNA"/>
</dbReference>